<evidence type="ECO:0000313" key="1">
    <source>
        <dbReference type="EMBL" id="OWW19016.1"/>
    </source>
</evidence>
<dbReference type="AlphaFoldDB" id="A0A254T8Q3"/>
<dbReference type="EMBL" id="LSTO01000001">
    <property type="protein sequence ID" value="OWW19016.1"/>
    <property type="molecule type" value="Genomic_DNA"/>
</dbReference>
<comment type="caution">
    <text evidence="1">The sequence shown here is derived from an EMBL/GenBank/DDBJ whole genome shotgun (WGS) entry which is preliminary data.</text>
</comment>
<sequence>MIHTRQVTCKGYLRDDGLFEVEGHLEDVRGVDCMDKRRVVLVPAGETLHGMRLRITVDEEMRIVEAGARTEHSPHGECRSAGKAYAALEGLVIGPGFLAAARERFRGVQGCTHLTELVGPVATTAIQTAISAREQQAGQVEQKGPQMSLVDSCVAWRRGGEAFHAHTDEKQEVEQS</sequence>
<name>A0A254T8Q3_9BURK</name>
<dbReference type="InterPro" id="IPR021312">
    <property type="entry name" value="DUF2889"/>
</dbReference>
<organism evidence="1 2">
    <name type="scientific">Noviherbaspirillum denitrificans</name>
    <dbReference type="NCBI Taxonomy" id="1968433"/>
    <lineage>
        <taxon>Bacteria</taxon>
        <taxon>Pseudomonadati</taxon>
        <taxon>Pseudomonadota</taxon>
        <taxon>Betaproteobacteria</taxon>
        <taxon>Burkholderiales</taxon>
        <taxon>Oxalobacteraceae</taxon>
        <taxon>Noviherbaspirillum</taxon>
    </lineage>
</organism>
<evidence type="ECO:0008006" key="3">
    <source>
        <dbReference type="Google" id="ProtNLM"/>
    </source>
</evidence>
<dbReference type="Pfam" id="PF11136">
    <property type="entry name" value="DUF2889"/>
    <property type="match status" value="1"/>
</dbReference>
<protein>
    <recommendedName>
        <fullName evidence="3">Molybdopterin-guanine dinucleotide biosynthesis protein MobB</fullName>
    </recommendedName>
</protein>
<dbReference type="Proteomes" id="UP000197535">
    <property type="component" value="Unassembled WGS sequence"/>
</dbReference>
<proteinExistence type="predicted"/>
<keyword evidence="2" id="KW-1185">Reference proteome</keyword>
<reference evidence="1 2" key="1">
    <citation type="submission" date="2016-02" db="EMBL/GenBank/DDBJ databases">
        <authorList>
            <person name="Wen L."/>
            <person name="He K."/>
            <person name="Yang H."/>
        </authorList>
    </citation>
    <scope>NUCLEOTIDE SEQUENCE [LARGE SCALE GENOMIC DNA]</scope>
    <source>
        <strain evidence="1 2">TSA40</strain>
    </source>
</reference>
<gene>
    <name evidence="1" type="ORF">AYR66_05445</name>
</gene>
<evidence type="ECO:0000313" key="2">
    <source>
        <dbReference type="Proteomes" id="UP000197535"/>
    </source>
</evidence>
<accession>A0A254T8Q3</accession>